<evidence type="ECO:0000256" key="1">
    <source>
        <dbReference type="ARBA" id="ARBA00022729"/>
    </source>
</evidence>
<dbReference type="Gene3D" id="2.60.120.260">
    <property type="entry name" value="Galactose-binding domain-like"/>
    <property type="match status" value="1"/>
</dbReference>
<dbReference type="InterPro" id="IPR026444">
    <property type="entry name" value="Secre_tail"/>
</dbReference>
<evidence type="ECO:0000259" key="2">
    <source>
        <dbReference type="Pfam" id="PF18962"/>
    </source>
</evidence>
<proteinExistence type="predicted"/>
<dbReference type="AlphaFoldDB" id="A0A1I0Y9H2"/>
<dbReference type="STRING" id="498292.SAMN05660845_1561"/>
<dbReference type="NCBIfam" id="TIGR04183">
    <property type="entry name" value="Por_Secre_tail"/>
    <property type="match status" value="1"/>
</dbReference>
<dbReference type="InterPro" id="IPR014755">
    <property type="entry name" value="Cu-Rt/internalin_Ig-like"/>
</dbReference>
<dbReference type="Gene3D" id="2.60.40.1220">
    <property type="match status" value="1"/>
</dbReference>
<dbReference type="Proteomes" id="UP000199604">
    <property type="component" value="Unassembled WGS sequence"/>
</dbReference>
<keyword evidence="1" id="KW-0732">Signal</keyword>
<gene>
    <name evidence="3" type="ORF">SAMN05660845_1561</name>
</gene>
<evidence type="ECO:0000313" key="4">
    <source>
        <dbReference type="Proteomes" id="UP000199604"/>
    </source>
</evidence>
<accession>A0A1I0Y9H2</accession>
<sequence length="1172" mass="128203">MKNLYIFLLLLIGVVGFGQNTKEIDSIKTNTLFDHYGNKYNPADIKINKNVNSANNRGALLCSTSMFNLYFDAGSGMEILGNTTHDARREVVCQVFQDLTNFINSPLKNPSNTAKVNIWIRNINNVTGFPTPAETSNVLGLASSFYSIAGSPYNFTGPIADGEIWKTINSGRDSYTSTLYLASPEIDGSILESGFYHGMMAFNFDNLSNNWHTNLGTNAPLDSLDLYSVVLHEVTHALGFVSLINHDGTSKLTGKRAYSRYDRFLKDTNDNFLIDDNDHSCSMYNYKFNINSNVNSLHPGCGLPNGVFNGNTDHTICGNAIQYVGRSTVPVYTPVCYENGSSLSHFEDEVYPTCNPANNNNYFVMSNAIGSASTKRFLKTEERNVLLDIGYSVNMTYGNAAQNSYIDYNSTFVNNNIVAGINDGLNSVNQTFDFSGDLNQNILITGILLNDFTNLNSSDFNTNDIQNLRFECLEELVNYNYNNLNDYVGTAGVLSTTSGDSNTNITYQSNSPGMHLLRYVPYNFITQQRGNLTYIYVHVNDNTNCAIVPPNNNLVYNGDFEQYSLVPSNLSQINRACGWKQVGFASPDYFHNQAPISRVDIPCNELGYQDVKNGIGNSYAGMMNISEYYTFYYGGLLPYDETISTKLVTSLLPNTTYQLCFDVSLAEGASLFAMKFQAYLSQSEIPATYSVGNIPITNPSMLFTNSSFSTTADDGSDLTNGWERVSFTFTTGAISGEQYLYIGGLKDVQYIQRTPGASLPGCSNVNYNVSGPNFNKAAYYYVDNVSLIPYTQPILNLPNQVCSTTIISNLNNYLVPAMSDGTFSGQGVVNNGGVYSFDATIAGIGSHTISYSNNSGCGTLVSDVITVVNATGVIPEFDGYGIICSGETLPPLPTTSNNGITGLWDLELSNTITQTYTFTPTDGQCATPYTMTIIVDPKVVPTFTPIVPICFEGVLNPLPTTSNNGITGTWLTALNNTATTTYTFAPSIGFCATNATITIEVLLENDPACNNSCVGDLTLSDPEFATPVTHQVQDWILTNDTYTVSSGQDVNMTAGNFIHLKPNSHIKSGSVFLAKIQSCVTAKIAVQEAEYIQNNGVVVYPNPTNELVTISSENAMIRSMIISSMEGKTVYESNIINAKSHQLNISNYKVGMYMLVVKTADGKITYQKLIKN</sequence>
<protein>
    <submittedName>
        <fullName evidence="3">Por secretion system C-terminal sorting domain-containing protein</fullName>
    </submittedName>
</protein>
<dbReference type="NCBIfam" id="NF045639">
    <property type="entry name" value="GCX_COOH"/>
    <property type="match status" value="1"/>
</dbReference>
<dbReference type="Pfam" id="PF18962">
    <property type="entry name" value="Por_Secre_tail"/>
    <property type="match status" value="1"/>
</dbReference>
<keyword evidence="4" id="KW-1185">Reference proteome</keyword>
<dbReference type="RefSeq" id="WP_091475776.1">
    <property type="nucleotide sequence ID" value="NZ_FOJT01000004.1"/>
</dbReference>
<evidence type="ECO:0000313" key="3">
    <source>
        <dbReference type="EMBL" id="SFB09416.1"/>
    </source>
</evidence>
<organism evidence="3 4">
    <name type="scientific">Flavobacterium swingsii</name>
    <dbReference type="NCBI Taxonomy" id="498292"/>
    <lineage>
        <taxon>Bacteria</taxon>
        <taxon>Pseudomonadati</taxon>
        <taxon>Bacteroidota</taxon>
        <taxon>Flavobacteriia</taxon>
        <taxon>Flavobacteriales</taxon>
        <taxon>Flavobacteriaceae</taxon>
        <taxon>Flavobacterium</taxon>
    </lineage>
</organism>
<reference evidence="4" key="1">
    <citation type="submission" date="2016-10" db="EMBL/GenBank/DDBJ databases">
        <authorList>
            <person name="Varghese N."/>
            <person name="Submissions S."/>
        </authorList>
    </citation>
    <scope>NUCLEOTIDE SEQUENCE [LARGE SCALE GENOMIC DNA]</scope>
    <source>
        <strain evidence="4">DSM 21789</strain>
    </source>
</reference>
<feature type="domain" description="Secretion system C-terminal sorting" evidence="2">
    <location>
        <begin position="1099"/>
        <end position="1170"/>
    </location>
</feature>
<dbReference type="OrthoDB" id="1253390at2"/>
<dbReference type="InterPro" id="IPR055015">
    <property type="entry name" value="GCX_COOH"/>
</dbReference>
<name>A0A1I0Y9H2_9FLAO</name>
<dbReference type="EMBL" id="FOJT01000004">
    <property type="protein sequence ID" value="SFB09416.1"/>
    <property type="molecule type" value="Genomic_DNA"/>
</dbReference>